<accession>A0A8H3GXD4</accession>
<dbReference type="InterPro" id="IPR011009">
    <property type="entry name" value="Kinase-like_dom_sf"/>
</dbReference>
<reference evidence="2" key="1">
    <citation type="submission" date="2021-01" db="EMBL/GenBank/DDBJ databases">
        <authorList>
            <person name="Kaushik A."/>
        </authorList>
    </citation>
    <scope>NUCLEOTIDE SEQUENCE</scope>
    <source>
        <strain evidence="2">AG4-R118</strain>
    </source>
</reference>
<organism evidence="2 3">
    <name type="scientific">Rhizoctonia solani</name>
    <dbReference type="NCBI Taxonomy" id="456999"/>
    <lineage>
        <taxon>Eukaryota</taxon>
        <taxon>Fungi</taxon>
        <taxon>Dikarya</taxon>
        <taxon>Basidiomycota</taxon>
        <taxon>Agaricomycotina</taxon>
        <taxon>Agaricomycetes</taxon>
        <taxon>Cantharellales</taxon>
        <taxon>Ceratobasidiaceae</taxon>
        <taxon>Rhizoctonia</taxon>
    </lineage>
</organism>
<protein>
    <recommendedName>
        <fullName evidence="1">Protein kinase domain-containing protein</fullName>
    </recommendedName>
</protein>
<dbReference type="PROSITE" id="PS50011">
    <property type="entry name" value="PROTEIN_KINASE_DOM"/>
    <property type="match status" value="1"/>
</dbReference>
<dbReference type="Pfam" id="PF07714">
    <property type="entry name" value="PK_Tyr_Ser-Thr"/>
    <property type="match status" value="1"/>
</dbReference>
<dbReference type="GO" id="GO:0005524">
    <property type="term" value="F:ATP binding"/>
    <property type="evidence" value="ECO:0007669"/>
    <property type="project" value="InterPro"/>
</dbReference>
<dbReference type="InterPro" id="IPR001245">
    <property type="entry name" value="Ser-Thr/Tyr_kinase_cat_dom"/>
</dbReference>
<dbReference type="GO" id="GO:0007165">
    <property type="term" value="P:signal transduction"/>
    <property type="evidence" value="ECO:0007669"/>
    <property type="project" value="TreeGrafter"/>
</dbReference>
<name>A0A8H3GXD4_9AGAM</name>
<dbReference type="GO" id="GO:0005737">
    <property type="term" value="C:cytoplasm"/>
    <property type="evidence" value="ECO:0007669"/>
    <property type="project" value="TreeGrafter"/>
</dbReference>
<dbReference type="PANTHER" id="PTHR23257">
    <property type="entry name" value="SERINE-THREONINE PROTEIN KINASE"/>
    <property type="match status" value="1"/>
</dbReference>
<dbReference type="Gene3D" id="1.10.510.10">
    <property type="entry name" value="Transferase(Phosphotransferase) domain 1"/>
    <property type="match status" value="1"/>
</dbReference>
<evidence type="ECO:0000259" key="1">
    <source>
        <dbReference type="PROSITE" id="PS50011"/>
    </source>
</evidence>
<gene>
    <name evidence="2" type="ORF">RDB_LOCUS120081</name>
</gene>
<dbReference type="SUPFAM" id="SSF56112">
    <property type="entry name" value="Protein kinase-like (PK-like)"/>
    <property type="match status" value="1"/>
</dbReference>
<dbReference type="Proteomes" id="UP000663888">
    <property type="component" value="Unassembled WGS sequence"/>
</dbReference>
<comment type="caution">
    <text evidence="2">The sequence shown here is derived from an EMBL/GenBank/DDBJ whole genome shotgun (WGS) entry which is preliminary data.</text>
</comment>
<proteinExistence type="predicted"/>
<dbReference type="InterPro" id="IPR050167">
    <property type="entry name" value="Ser_Thr_protein_kinase"/>
</dbReference>
<feature type="domain" description="Protein kinase" evidence="1">
    <location>
        <begin position="1"/>
        <end position="174"/>
    </location>
</feature>
<dbReference type="EMBL" id="CAJMWX010001271">
    <property type="protein sequence ID" value="CAE6478325.1"/>
    <property type="molecule type" value="Genomic_DNA"/>
</dbReference>
<evidence type="ECO:0000313" key="2">
    <source>
        <dbReference type="EMBL" id="CAE6478325.1"/>
    </source>
</evidence>
<dbReference type="InterPro" id="IPR000719">
    <property type="entry name" value="Prot_kinase_dom"/>
</dbReference>
<dbReference type="GO" id="GO:0004672">
    <property type="term" value="F:protein kinase activity"/>
    <property type="evidence" value="ECO:0007669"/>
    <property type="project" value="InterPro"/>
</dbReference>
<sequence>MGKTLSMGISKQFVVSYCLRCALAVDYFYLHLQINVLVSQGEEMKVVDFGHSSISNNSLRFSTPNLRMQSCQWAPPEILNGATERSFAADVYSLAMTLLEVITGEYPFAGLLAPRVMAGVLYHGLFPVRPYCCLPPQHEACDALWNLFKDCWLFYPEMRPSVSEVNEKLQNASIDPADLTPGDHDGRIYGQCGMCRIHTL</sequence>
<dbReference type="AlphaFoldDB" id="A0A8H3GXD4"/>
<evidence type="ECO:0000313" key="3">
    <source>
        <dbReference type="Proteomes" id="UP000663888"/>
    </source>
</evidence>